<sequence>MCLWPKSDPPSEIASRPYSFSRLSARMQRHTRAPKQQAYYPNLQPQDDLKRDFHLTRLFSPPPPLLHDPLVPIHALSANLSNSPPRPSLFPNLSYHPQAISFILSRTFARLSSWPFPSTLSSPHPVPASPFPTFPNIPHTGPLFPPPRPLLSNPLPKPFLTPRPASLSASFPFFLITDLCFNSPPGPLVLSPPSPTFLTPCPGTLLHTVAFPNLFNPPGTFLTPPALSFILPPQLGPNVPPPALSITPPLPFPTFATPAPPVLVSTHPPLTFLTHPPSLSFQAFRRTFLTPPLPTSPVPILPPNLSAPSRPVSPSTGPADTFLLHPSVLRPIHPPSATFQRPVRRPRPSHPFQLLTGPPLALLLSTSPSPTLSNIPAPRPPSSLCPSQRFLTPSSFLCPLLDRGLTPSPRPLASTPLRPTFLSPSPPALLPGDLLTGPLVPLVRHTPSPPFRTPPRRPHPHQPFRQPFIPLGPHRPLLHRESPLAPNLSFNSHASPPLLAPPFTHLSNPLLLPPLSCQPPRPTFLTPCLRLPLLPPALPQPFLTPRPPAVLHPDPRPFPTFLTPAWGRPPPSFHLGWFPSPTLSRCPDPRCPLSLPTPLPQTFEHPRTYHPTHPPLSPTFANSPRALILHRPFPTFLTRPPPRPLLPPGPLRTFLTPPPHVLPSTPSPNLWLTPRRPAGALSFHFLLACPISSRLTVPPRPPDTSFLPSLLPSLLRPPPVLSNATSLVLSTTSHVAFPPPSPCVVRSRLRPPPPPPLFTPSLPQKPMARTSPSCILRPSLSSPPGTAPLFLNPMPTPLLIGCGAPRPPPPLPSHRCSPLPHGPHLSCPSHHLPFLIPLRPPVAMVSFSNPIFHSLIAAPFAPILARPLASLPAAPQLLSASAAPFLIGDRIAPNLPFHLAAMSPAFRPPSPLPPFLMTSHAQPSLSSSPHAPPPFPPSQSARYVSSFSPPPVPLPHTPRPPSLSCVIPPWPTPLPLPLPPRFLGLAHSPLFLIPHGGLHARPSLFSSCHHAFSLPLSSPPVVSPPLAPLSLPPPQAPFMPQLPLHHAPRPGTSPPQRSPSSFNP</sequence>
<feature type="compositionally biased region" description="Low complexity" evidence="1">
    <location>
        <begin position="917"/>
        <end position="929"/>
    </location>
</feature>
<evidence type="ECO:0000256" key="1">
    <source>
        <dbReference type="SAM" id="MobiDB-lite"/>
    </source>
</evidence>
<feature type="region of interest" description="Disordered" evidence="1">
    <location>
        <begin position="447"/>
        <end position="483"/>
    </location>
</feature>
<name>A0A423SEB6_PENVA</name>
<evidence type="ECO:0000313" key="2">
    <source>
        <dbReference type="EMBL" id="ROT62560.1"/>
    </source>
</evidence>
<dbReference type="AlphaFoldDB" id="A0A423SEB6"/>
<dbReference type="Proteomes" id="UP000283509">
    <property type="component" value="Unassembled WGS sequence"/>
</dbReference>
<dbReference type="EMBL" id="QCYY01003633">
    <property type="protein sequence ID" value="ROT62560.1"/>
    <property type="molecule type" value="Genomic_DNA"/>
</dbReference>
<organism evidence="2 3">
    <name type="scientific">Penaeus vannamei</name>
    <name type="common">Whiteleg shrimp</name>
    <name type="synonym">Litopenaeus vannamei</name>
    <dbReference type="NCBI Taxonomy" id="6689"/>
    <lineage>
        <taxon>Eukaryota</taxon>
        <taxon>Metazoa</taxon>
        <taxon>Ecdysozoa</taxon>
        <taxon>Arthropoda</taxon>
        <taxon>Crustacea</taxon>
        <taxon>Multicrustacea</taxon>
        <taxon>Malacostraca</taxon>
        <taxon>Eumalacostraca</taxon>
        <taxon>Eucarida</taxon>
        <taxon>Decapoda</taxon>
        <taxon>Dendrobranchiata</taxon>
        <taxon>Penaeoidea</taxon>
        <taxon>Penaeidae</taxon>
        <taxon>Penaeus</taxon>
    </lineage>
</organism>
<evidence type="ECO:0000313" key="3">
    <source>
        <dbReference type="Proteomes" id="UP000283509"/>
    </source>
</evidence>
<keyword evidence="3" id="KW-1185">Reference proteome</keyword>
<feature type="compositionally biased region" description="Pro residues" evidence="1">
    <location>
        <begin position="1027"/>
        <end position="1037"/>
    </location>
</feature>
<reference evidence="2 3" key="2">
    <citation type="submission" date="2019-01" db="EMBL/GenBank/DDBJ databases">
        <title>The decoding of complex shrimp genome reveals the adaptation for benthos swimmer, frequently molting mechanism and breeding impact on genome.</title>
        <authorList>
            <person name="Sun Y."/>
            <person name="Gao Y."/>
            <person name="Yu Y."/>
        </authorList>
    </citation>
    <scope>NUCLEOTIDE SEQUENCE [LARGE SCALE GENOMIC DNA]</scope>
    <source>
        <tissue evidence="2">Muscle</tissue>
    </source>
</reference>
<feature type="non-terminal residue" evidence="2">
    <location>
        <position position="1064"/>
    </location>
</feature>
<proteinExistence type="predicted"/>
<gene>
    <name evidence="2" type="ORF">C7M84_019605</name>
</gene>
<reference evidence="2 3" key="1">
    <citation type="submission" date="2018-04" db="EMBL/GenBank/DDBJ databases">
        <authorList>
            <person name="Zhang X."/>
            <person name="Yuan J."/>
            <person name="Li F."/>
            <person name="Xiang J."/>
        </authorList>
    </citation>
    <scope>NUCLEOTIDE SEQUENCE [LARGE SCALE GENOMIC DNA]</scope>
    <source>
        <tissue evidence="2">Muscle</tissue>
    </source>
</reference>
<protein>
    <submittedName>
        <fullName evidence="2">Uncharacterized protein</fullName>
    </submittedName>
</protein>
<feature type="region of interest" description="Disordered" evidence="1">
    <location>
        <begin position="917"/>
        <end position="943"/>
    </location>
</feature>
<accession>A0A423SEB6</accession>
<comment type="caution">
    <text evidence="2">The sequence shown here is derived from an EMBL/GenBank/DDBJ whole genome shotgun (WGS) entry which is preliminary data.</text>
</comment>
<feature type="region of interest" description="Disordered" evidence="1">
    <location>
        <begin position="1027"/>
        <end position="1064"/>
    </location>
</feature>